<proteinExistence type="predicted"/>
<keyword evidence="2" id="KW-0964">Secreted</keyword>
<evidence type="ECO:0000259" key="5">
    <source>
        <dbReference type="PROSITE" id="PS51465"/>
    </source>
</evidence>
<dbReference type="AlphaFoldDB" id="A0A8C8VJ53"/>
<dbReference type="InterPro" id="IPR036058">
    <property type="entry name" value="Kazal_dom_sf"/>
</dbReference>
<dbReference type="Proteomes" id="UP000694393">
    <property type="component" value="Unplaced"/>
</dbReference>
<reference evidence="6" key="2">
    <citation type="submission" date="2025-09" db="UniProtKB">
        <authorList>
            <consortium name="Ensembl"/>
        </authorList>
    </citation>
    <scope>IDENTIFICATION</scope>
</reference>
<dbReference type="Gene3D" id="3.30.60.30">
    <property type="match status" value="1"/>
</dbReference>
<accession>A0A8C8VJ53</accession>
<dbReference type="PROSITE" id="PS51465">
    <property type="entry name" value="KAZAL_2"/>
    <property type="match status" value="1"/>
</dbReference>
<dbReference type="InterPro" id="IPR002350">
    <property type="entry name" value="Kazal_dom"/>
</dbReference>
<name>A0A8C8VJ53_9SAUR</name>
<evidence type="ECO:0000313" key="7">
    <source>
        <dbReference type="Proteomes" id="UP000694393"/>
    </source>
</evidence>
<evidence type="ECO:0000256" key="3">
    <source>
        <dbReference type="ARBA" id="ARBA00022690"/>
    </source>
</evidence>
<dbReference type="SMART" id="SM00280">
    <property type="entry name" value="KAZAL"/>
    <property type="match status" value="1"/>
</dbReference>
<protein>
    <recommendedName>
        <fullName evidence="5">Kazal-like domain-containing protein</fullName>
    </recommendedName>
</protein>
<feature type="domain" description="Kazal-like" evidence="5">
    <location>
        <begin position="23"/>
        <end position="74"/>
    </location>
</feature>
<comment type="subcellular location">
    <subcellularLocation>
        <location evidence="1">Secreted</location>
    </subcellularLocation>
</comment>
<dbReference type="SUPFAM" id="SSF100895">
    <property type="entry name" value="Kazal-type serine protease inhibitors"/>
    <property type="match status" value="1"/>
</dbReference>
<evidence type="ECO:0000256" key="1">
    <source>
        <dbReference type="ARBA" id="ARBA00004613"/>
    </source>
</evidence>
<dbReference type="GO" id="GO:0005576">
    <property type="term" value="C:extracellular region"/>
    <property type="evidence" value="ECO:0007669"/>
    <property type="project" value="UniProtKB-SubCell"/>
</dbReference>
<dbReference type="PANTHER" id="PTHR21312:SF28">
    <property type="entry name" value="OVOINHIBITOR-RELATED"/>
    <property type="match status" value="1"/>
</dbReference>
<evidence type="ECO:0000256" key="2">
    <source>
        <dbReference type="ARBA" id="ARBA00022525"/>
    </source>
</evidence>
<keyword evidence="7" id="KW-1185">Reference proteome</keyword>
<dbReference type="Ensembl" id="ENSPCET00000012294.1">
    <property type="protein sequence ID" value="ENSPCEP00000011886.1"/>
    <property type="gene ID" value="ENSPCEG00000009444.1"/>
</dbReference>
<dbReference type="Pfam" id="PF00050">
    <property type="entry name" value="Kazal_1"/>
    <property type="match status" value="1"/>
</dbReference>
<dbReference type="PROSITE" id="PS00282">
    <property type="entry name" value="KAZAL_1"/>
    <property type="match status" value="1"/>
</dbReference>
<evidence type="ECO:0000256" key="4">
    <source>
        <dbReference type="ARBA" id="ARBA00023157"/>
    </source>
</evidence>
<evidence type="ECO:0000313" key="6">
    <source>
        <dbReference type="Ensembl" id="ENSPCEP00000011886.1"/>
    </source>
</evidence>
<sequence>MASALEGESGDLGSNTALLLTCWVTWLDCSRYVLPACPKILDPVCGTDNFTYANECILCESVRCQFPFQAGACR</sequence>
<organism evidence="6 7">
    <name type="scientific">Pelusios castaneus</name>
    <name type="common">West African mud turtle</name>
    <dbReference type="NCBI Taxonomy" id="367368"/>
    <lineage>
        <taxon>Eukaryota</taxon>
        <taxon>Metazoa</taxon>
        <taxon>Chordata</taxon>
        <taxon>Craniata</taxon>
        <taxon>Vertebrata</taxon>
        <taxon>Euteleostomi</taxon>
        <taxon>Archelosauria</taxon>
        <taxon>Testudinata</taxon>
        <taxon>Testudines</taxon>
        <taxon>Pleurodira</taxon>
        <taxon>Pelomedusidae</taxon>
        <taxon>Pelusios</taxon>
    </lineage>
</organism>
<keyword evidence="3" id="KW-0646">Protease inhibitor</keyword>
<reference evidence="6" key="1">
    <citation type="submission" date="2025-08" db="UniProtKB">
        <authorList>
            <consortium name="Ensembl"/>
        </authorList>
    </citation>
    <scope>IDENTIFICATION</scope>
</reference>
<keyword evidence="4" id="KW-1015">Disulfide bond</keyword>
<dbReference type="GO" id="GO:0030414">
    <property type="term" value="F:peptidase inhibitor activity"/>
    <property type="evidence" value="ECO:0007669"/>
    <property type="project" value="UniProtKB-KW"/>
</dbReference>
<dbReference type="PANTHER" id="PTHR21312">
    <property type="entry name" value="SERINE PROTEASE INHIBITOR"/>
    <property type="match status" value="1"/>
</dbReference>